<dbReference type="PRINTS" id="PR00081">
    <property type="entry name" value="GDHRDH"/>
</dbReference>
<keyword evidence="2" id="KW-0560">Oxidoreductase</keyword>
<proteinExistence type="inferred from homology"/>
<gene>
    <name evidence="3" type="ORF">SAMN05421774_11051</name>
</gene>
<dbReference type="OrthoDB" id="9803333at2"/>
<dbReference type="STRING" id="1086013.SAMN05421774_11051"/>
<keyword evidence="4" id="KW-1185">Reference proteome</keyword>
<dbReference type="GO" id="GO:0016616">
    <property type="term" value="F:oxidoreductase activity, acting on the CH-OH group of donors, NAD or NADP as acceptor"/>
    <property type="evidence" value="ECO:0007669"/>
    <property type="project" value="TreeGrafter"/>
</dbReference>
<dbReference type="InterPro" id="IPR020904">
    <property type="entry name" value="Sc_DH/Rdtase_CS"/>
</dbReference>
<dbReference type="PANTHER" id="PTHR42760">
    <property type="entry name" value="SHORT-CHAIN DEHYDROGENASES/REDUCTASES FAMILY MEMBER"/>
    <property type="match status" value="1"/>
</dbReference>
<evidence type="ECO:0000256" key="1">
    <source>
        <dbReference type="ARBA" id="ARBA00006484"/>
    </source>
</evidence>
<dbReference type="PANTHER" id="PTHR42760:SF133">
    <property type="entry name" value="3-OXOACYL-[ACYL-CARRIER-PROTEIN] REDUCTASE"/>
    <property type="match status" value="1"/>
</dbReference>
<dbReference type="InterPro" id="IPR036291">
    <property type="entry name" value="NAD(P)-bd_dom_sf"/>
</dbReference>
<dbReference type="RefSeq" id="WP_076533853.1">
    <property type="nucleotide sequence ID" value="NZ_BMEH01000010.1"/>
</dbReference>
<dbReference type="PROSITE" id="PS00061">
    <property type="entry name" value="ADH_SHORT"/>
    <property type="match status" value="1"/>
</dbReference>
<accession>A0A1N7QFS9</accession>
<dbReference type="AlphaFoldDB" id="A0A1N7QFS9"/>
<dbReference type="InterPro" id="IPR002347">
    <property type="entry name" value="SDR_fam"/>
</dbReference>
<organism evidence="3 4">
    <name type="scientific">Gemmobacter megaterium</name>
    <dbReference type="NCBI Taxonomy" id="1086013"/>
    <lineage>
        <taxon>Bacteria</taxon>
        <taxon>Pseudomonadati</taxon>
        <taxon>Pseudomonadota</taxon>
        <taxon>Alphaproteobacteria</taxon>
        <taxon>Rhodobacterales</taxon>
        <taxon>Paracoccaceae</taxon>
        <taxon>Gemmobacter</taxon>
    </lineage>
</organism>
<name>A0A1N7QFS9_9RHOB</name>
<dbReference type="Proteomes" id="UP000186141">
    <property type="component" value="Unassembled WGS sequence"/>
</dbReference>
<reference evidence="3 4" key="1">
    <citation type="submission" date="2017-01" db="EMBL/GenBank/DDBJ databases">
        <authorList>
            <person name="Mah S.A."/>
            <person name="Swanson W.J."/>
            <person name="Moy G.W."/>
            <person name="Vacquier V.D."/>
        </authorList>
    </citation>
    <scope>NUCLEOTIDE SEQUENCE [LARGE SCALE GENOMIC DNA]</scope>
    <source>
        <strain evidence="3 4">DSM 26375</strain>
    </source>
</reference>
<dbReference type="Gene3D" id="3.40.50.720">
    <property type="entry name" value="NAD(P)-binding Rossmann-like Domain"/>
    <property type="match status" value="1"/>
</dbReference>
<sequence>MADPVSDLSGRTIFITGSGGVLGSTYVRRMLAAGAHVIASDLPGARADALKALHGDDPRFRFYDLDVSDEDQVTGIFQRILADGWQPNVVLNNAAITGELLMGAGKPFPDFADISVSDWERTMRTNLTAPFMVARQMDRDIVGKWPCTLINVASMYALNGAHHKIYDGMPFKNFSAYGVSKAGVHGLTVWLAGYWAARGATVNTIAPGAVFNNHSEEFQRRVGELIMAGRMAKPDEIADAMLFLSSPAAGYMTGQMINVDGGFSAW</sequence>
<evidence type="ECO:0000313" key="4">
    <source>
        <dbReference type="Proteomes" id="UP000186141"/>
    </source>
</evidence>
<evidence type="ECO:0000313" key="3">
    <source>
        <dbReference type="EMBL" id="SIT21698.1"/>
    </source>
</evidence>
<evidence type="ECO:0000256" key="2">
    <source>
        <dbReference type="ARBA" id="ARBA00023002"/>
    </source>
</evidence>
<dbReference type="EMBL" id="FTOT01000010">
    <property type="protein sequence ID" value="SIT21698.1"/>
    <property type="molecule type" value="Genomic_DNA"/>
</dbReference>
<dbReference type="SUPFAM" id="SSF51735">
    <property type="entry name" value="NAD(P)-binding Rossmann-fold domains"/>
    <property type="match status" value="1"/>
</dbReference>
<protein>
    <submittedName>
        <fullName evidence="3">NAD(P)-dependent dehydrogenase, short-chain alcohol dehydrogenase family</fullName>
    </submittedName>
</protein>
<comment type="similarity">
    <text evidence="1">Belongs to the short-chain dehydrogenases/reductases (SDR) family.</text>
</comment>
<dbReference type="Pfam" id="PF13561">
    <property type="entry name" value="adh_short_C2"/>
    <property type="match status" value="1"/>
</dbReference>